<sequence>MARRLILDTTTLIAYERRRFDTTQFDEDDLAIAAITVAEFRTGIELADTPQRAADRARVLAAITDTITVLDYTERTAVEHARLLAHVRRTGTPRGAHDLIIAAHAAHEDRTLMSTDARARFGDLPGVRVESPAP</sequence>
<protein>
    <recommendedName>
        <fullName evidence="8">Ribonuclease VapC</fullName>
        <shortName evidence="8">RNase VapC</shortName>
        <ecNumber evidence="8">3.1.-.-</ecNumber>
    </recommendedName>
    <alternativeName>
        <fullName evidence="8">Toxin VapC</fullName>
    </alternativeName>
</protein>
<evidence type="ECO:0000256" key="6">
    <source>
        <dbReference type="ARBA" id="ARBA00022842"/>
    </source>
</evidence>
<feature type="domain" description="PIN" evidence="9">
    <location>
        <begin position="6"/>
        <end position="118"/>
    </location>
</feature>
<dbReference type="GO" id="GO:0000287">
    <property type="term" value="F:magnesium ion binding"/>
    <property type="evidence" value="ECO:0007669"/>
    <property type="project" value="UniProtKB-UniRule"/>
</dbReference>
<evidence type="ECO:0000256" key="7">
    <source>
        <dbReference type="ARBA" id="ARBA00038093"/>
    </source>
</evidence>
<evidence type="ECO:0000313" key="11">
    <source>
        <dbReference type="Proteomes" id="UP000054314"/>
    </source>
</evidence>
<reference evidence="10 11" key="1">
    <citation type="submission" date="2013-08" db="EMBL/GenBank/DDBJ databases">
        <title>Genome sequencing of Cellulomonas bogoriensis 69B4.</title>
        <authorList>
            <person name="Chen F."/>
            <person name="Li Y."/>
            <person name="Wang G."/>
        </authorList>
    </citation>
    <scope>NUCLEOTIDE SEQUENCE [LARGE SCALE GENOMIC DNA]</scope>
    <source>
        <strain evidence="10 11">69B4</strain>
    </source>
</reference>
<dbReference type="PANTHER" id="PTHR33653:SF1">
    <property type="entry name" value="RIBONUCLEASE VAPC2"/>
    <property type="match status" value="1"/>
</dbReference>
<accession>A0A0A0BWN0</accession>
<name>A0A0A0BWN0_9CELL</name>
<dbReference type="OrthoDB" id="4213664at2"/>
<feature type="binding site" evidence="8">
    <location>
        <position position="8"/>
    </location>
    <ligand>
        <name>Mg(2+)</name>
        <dbReference type="ChEBI" id="CHEBI:18420"/>
    </ligand>
</feature>
<keyword evidence="11" id="KW-1185">Reference proteome</keyword>
<evidence type="ECO:0000256" key="5">
    <source>
        <dbReference type="ARBA" id="ARBA00022801"/>
    </source>
</evidence>
<feature type="binding site" evidence="8">
    <location>
        <position position="98"/>
    </location>
    <ligand>
        <name>Mg(2+)</name>
        <dbReference type="ChEBI" id="CHEBI:18420"/>
    </ligand>
</feature>
<comment type="function">
    <text evidence="8">Toxic component of a toxin-antitoxin (TA) system. An RNase.</text>
</comment>
<dbReference type="GO" id="GO:0016787">
    <property type="term" value="F:hydrolase activity"/>
    <property type="evidence" value="ECO:0007669"/>
    <property type="project" value="UniProtKB-KW"/>
</dbReference>
<dbReference type="PANTHER" id="PTHR33653">
    <property type="entry name" value="RIBONUCLEASE VAPC2"/>
    <property type="match status" value="1"/>
</dbReference>
<evidence type="ECO:0000256" key="8">
    <source>
        <dbReference type="HAMAP-Rule" id="MF_00265"/>
    </source>
</evidence>
<dbReference type="EMBL" id="AXCZ01000100">
    <property type="protein sequence ID" value="KGM12102.1"/>
    <property type="molecule type" value="Genomic_DNA"/>
</dbReference>
<keyword evidence="2 8" id="KW-1277">Toxin-antitoxin system</keyword>
<proteinExistence type="inferred from homology"/>
<keyword evidence="6 8" id="KW-0460">Magnesium</keyword>
<evidence type="ECO:0000256" key="4">
    <source>
        <dbReference type="ARBA" id="ARBA00022723"/>
    </source>
</evidence>
<dbReference type="HAMAP" id="MF_00265">
    <property type="entry name" value="VapC_Nob1"/>
    <property type="match status" value="1"/>
</dbReference>
<dbReference type="InterPro" id="IPR050556">
    <property type="entry name" value="Type_II_TA_system_RNase"/>
</dbReference>
<dbReference type="EC" id="3.1.-.-" evidence="8"/>
<dbReference type="Gene3D" id="3.40.50.1010">
    <property type="entry name" value="5'-nuclease"/>
    <property type="match status" value="1"/>
</dbReference>
<dbReference type="AlphaFoldDB" id="A0A0A0BWN0"/>
<comment type="cofactor">
    <cofactor evidence="1 8">
        <name>Mg(2+)</name>
        <dbReference type="ChEBI" id="CHEBI:18420"/>
    </cofactor>
</comment>
<dbReference type="Proteomes" id="UP000054314">
    <property type="component" value="Unassembled WGS sequence"/>
</dbReference>
<organism evidence="10 11">
    <name type="scientific">Cellulomonas bogoriensis 69B4 = DSM 16987</name>
    <dbReference type="NCBI Taxonomy" id="1386082"/>
    <lineage>
        <taxon>Bacteria</taxon>
        <taxon>Bacillati</taxon>
        <taxon>Actinomycetota</taxon>
        <taxon>Actinomycetes</taxon>
        <taxon>Micrococcales</taxon>
        <taxon>Cellulomonadaceae</taxon>
        <taxon>Cellulomonas</taxon>
    </lineage>
</organism>
<evidence type="ECO:0000256" key="2">
    <source>
        <dbReference type="ARBA" id="ARBA00022649"/>
    </source>
</evidence>
<comment type="similarity">
    <text evidence="7 8">Belongs to the PINc/VapC protein family.</text>
</comment>
<gene>
    <name evidence="8" type="primary">vapC</name>
    <name evidence="10" type="ORF">N869_00520</name>
</gene>
<dbReference type="InterPro" id="IPR002716">
    <property type="entry name" value="PIN_dom"/>
</dbReference>
<dbReference type="RefSeq" id="WP_035060906.1">
    <property type="nucleotide sequence ID" value="NZ_AXCZ01000100.1"/>
</dbReference>
<dbReference type="GO" id="GO:0004540">
    <property type="term" value="F:RNA nuclease activity"/>
    <property type="evidence" value="ECO:0007669"/>
    <property type="project" value="InterPro"/>
</dbReference>
<dbReference type="InterPro" id="IPR029060">
    <property type="entry name" value="PIN-like_dom_sf"/>
</dbReference>
<dbReference type="SUPFAM" id="SSF88723">
    <property type="entry name" value="PIN domain-like"/>
    <property type="match status" value="1"/>
</dbReference>
<evidence type="ECO:0000256" key="3">
    <source>
        <dbReference type="ARBA" id="ARBA00022722"/>
    </source>
</evidence>
<dbReference type="GO" id="GO:0090729">
    <property type="term" value="F:toxin activity"/>
    <property type="evidence" value="ECO:0007669"/>
    <property type="project" value="UniProtKB-KW"/>
</dbReference>
<keyword evidence="8" id="KW-0800">Toxin</keyword>
<evidence type="ECO:0000259" key="9">
    <source>
        <dbReference type="Pfam" id="PF01850"/>
    </source>
</evidence>
<keyword evidence="4 8" id="KW-0479">Metal-binding</keyword>
<evidence type="ECO:0000313" key="10">
    <source>
        <dbReference type="EMBL" id="KGM12102.1"/>
    </source>
</evidence>
<dbReference type="Pfam" id="PF01850">
    <property type="entry name" value="PIN"/>
    <property type="match status" value="1"/>
</dbReference>
<evidence type="ECO:0000256" key="1">
    <source>
        <dbReference type="ARBA" id="ARBA00001946"/>
    </source>
</evidence>
<keyword evidence="3 8" id="KW-0540">Nuclease</keyword>
<keyword evidence="5 8" id="KW-0378">Hydrolase</keyword>
<dbReference type="InterPro" id="IPR022907">
    <property type="entry name" value="VapC_family"/>
</dbReference>
<comment type="caution">
    <text evidence="10">The sequence shown here is derived from an EMBL/GenBank/DDBJ whole genome shotgun (WGS) entry which is preliminary data.</text>
</comment>